<dbReference type="VEuPathDB" id="TrichDB:TVAGG3_0602250"/>
<dbReference type="RefSeq" id="XP_001580772.1">
    <property type="nucleotide sequence ID" value="XM_001580722.1"/>
</dbReference>
<keyword evidence="2" id="KW-1185">Reference proteome</keyword>
<reference evidence="1" key="1">
    <citation type="submission" date="2006-10" db="EMBL/GenBank/DDBJ databases">
        <authorList>
            <person name="Amadeo P."/>
            <person name="Zhao Q."/>
            <person name="Wortman J."/>
            <person name="Fraser-Liggett C."/>
            <person name="Carlton J."/>
        </authorList>
    </citation>
    <scope>NUCLEOTIDE SEQUENCE</scope>
    <source>
        <strain evidence="1">G3</strain>
    </source>
</reference>
<dbReference type="EMBL" id="DS113204">
    <property type="protein sequence ID" value="EAY19786.1"/>
    <property type="molecule type" value="Genomic_DNA"/>
</dbReference>
<dbReference type="Proteomes" id="UP000001542">
    <property type="component" value="Unassembled WGS sequence"/>
</dbReference>
<dbReference type="SMR" id="A2DII2"/>
<dbReference type="KEGG" id="tva:5465316"/>
<accession>A2DII2</accession>
<gene>
    <name evidence="1" type="ORF">TVAG_178300</name>
</gene>
<dbReference type="VEuPathDB" id="TrichDB:TVAG_178300"/>
<evidence type="ECO:0000313" key="1">
    <source>
        <dbReference type="EMBL" id="EAY19786.1"/>
    </source>
</evidence>
<organism evidence="1 2">
    <name type="scientific">Trichomonas vaginalis (strain ATCC PRA-98 / G3)</name>
    <dbReference type="NCBI Taxonomy" id="412133"/>
    <lineage>
        <taxon>Eukaryota</taxon>
        <taxon>Metamonada</taxon>
        <taxon>Parabasalia</taxon>
        <taxon>Trichomonadida</taxon>
        <taxon>Trichomonadidae</taxon>
        <taxon>Trichomonas</taxon>
    </lineage>
</organism>
<sequence>MSEQDFHPHKFSEMRDICKSNIDSYNALYQLKTEKEEELKTIYKMIKTELIDSKIINLQNIIIRKIHLIHRYRWI</sequence>
<proteinExistence type="predicted"/>
<dbReference type="InParanoid" id="A2DII2"/>
<evidence type="ECO:0000313" key="2">
    <source>
        <dbReference type="Proteomes" id="UP000001542"/>
    </source>
</evidence>
<dbReference type="AlphaFoldDB" id="A2DII2"/>
<name>A2DII2_TRIV3</name>
<protein>
    <submittedName>
        <fullName evidence="1">Uncharacterized protein</fullName>
    </submittedName>
</protein>
<reference evidence="1" key="2">
    <citation type="journal article" date="2007" name="Science">
        <title>Draft genome sequence of the sexually transmitted pathogen Trichomonas vaginalis.</title>
        <authorList>
            <person name="Carlton J.M."/>
            <person name="Hirt R.P."/>
            <person name="Silva J.C."/>
            <person name="Delcher A.L."/>
            <person name="Schatz M."/>
            <person name="Zhao Q."/>
            <person name="Wortman J.R."/>
            <person name="Bidwell S.L."/>
            <person name="Alsmark U.C.M."/>
            <person name="Besteiro S."/>
            <person name="Sicheritz-Ponten T."/>
            <person name="Noel C.J."/>
            <person name="Dacks J.B."/>
            <person name="Foster P.G."/>
            <person name="Simillion C."/>
            <person name="Van de Peer Y."/>
            <person name="Miranda-Saavedra D."/>
            <person name="Barton G.J."/>
            <person name="Westrop G.D."/>
            <person name="Mueller S."/>
            <person name="Dessi D."/>
            <person name="Fiori P.L."/>
            <person name="Ren Q."/>
            <person name="Paulsen I."/>
            <person name="Zhang H."/>
            <person name="Bastida-Corcuera F.D."/>
            <person name="Simoes-Barbosa A."/>
            <person name="Brown M.T."/>
            <person name="Hayes R.D."/>
            <person name="Mukherjee M."/>
            <person name="Okumura C.Y."/>
            <person name="Schneider R."/>
            <person name="Smith A.J."/>
            <person name="Vanacova S."/>
            <person name="Villalvazo M."/>
            <person name="Haas B.J."/>
            <person name="Pertea M."/>
            <person name="Feldblyum T.V."/>
            <person name="Utterback T.R."/>
            <person name="Shu C.L."/>
            <person name="Osoegawa K."/>
            <person name="de Jong P.J."/>
            <person name="Hrdy I."/>
            <person name="Horvathova L."/>
            <person name="Zubacova Z."/>
            <person name="Dolezal P."/>
            <person name="Malik S.B."/>
            <person name="Logsdon J.M. Jr."/>
            <person name="Henze K."/>
            <person name="Gupta A."/>
            <person name="Wang C.C."/>
            <person name="Dunne R.L."/>
            <person name="Upcroft J.A."/>
            <person name="Upcroft P."/>
            <person name="White O."/>
            <person name="Salzberg S.L."/>
            <person name="Tang P."/>
            <person name="Chiu C.-H."/>
            <person name="Lee Y.-S."/>
            <person name="Embley T.M."/>
            <person name="Coombs G.H."/>
            <person name="Mottram J.C."/>
            <person name="Tachezy J."/>
            <person name="Fraser-Liggett C.M."/>
            <person name="Johnson P.J."/>
        </authorList>
    </citation>
    <scope>NUCLEOTIDE SEQUENCE [LARGE SCALE GENOMIC DNA]</scope>
    <source>
        <strain evidence="1">G3</strain>
    </source>
</reference>